<dbReference type="InterPro" id="IPR027417">
    <property type="entry name" value="P-loop_NTPase"/>
</dbReference>
<keyword evidence="3" id="KW-0378">Hydrolase</keyword>
<protein>
    <submittedName>
        <fullName evidence="10">ATP-dependent DNA helicase RecG</fullName>
    </submittedName>
</protein>
<dbReference type="InterPro" id="IPR011545">
    <property type="entry name" value="DEAD/DEAH_box_helicase_dom"/>
</dbReference>
<dbReference type="InterPro" id="IPR047112">
    <property type="entry name" value="RecG/Mfd"/>
</dbReference>
<sequence>MNYAILDATVQNLFKIPLSHVQALKRLGIQSIRDLCCYAPKTYISKLLYTKQIPIKSIPENQIVLLNGKISDISNRSNKLIIKFTYEPAKHVFLMFFKKIHPAIYKQLYINANYTVEGKISMHNSKTYMIHPEFVFSPIDLCLIEPVYPLTYGLNNKTLWKYIKQALDIAQDTITNTRQEKNTCEIKLQMYLKFLNKLHIPKNVLDVQKHLRDCLATLAIEELTAHKLLIAEHTQKKKSQTFTAAHHIHEAMLKNLNFELTCSQTEALDEIQKDQANEQQMVRLLQADVGSGKTIVALMSMVNVTQCNYQAALMAPTELLANQHYQYCLKALNGLDITVCLLTGSLTKSEQNEALQKIKNGASIVIGTHSIFQSNVSFKNLKYVVIDEQHRFGVYQRLSLIEKSNTVDILLMSATPIPRSLAATLLGNVSITNMKTILNRKPVNTYVMSSDKEEQVLNCVQKTISKGEKVFWVCPLISDPDEELSKNTNNKKGDVQTRFKILQQILGTKVAMLHGDTPTKEKQAIMSQFLKSDTDVIVSTTIIEVGIDIKNASLIIVESANQFGLAQLHQLRGRVGRSSLESHCILMYNKKNISSNGLKRLALLKSTHDCFILAKQDLEIRGSGDILGIKQSGKQDFYFADKIPIDSVIYETVSQNTINAQKDTTIANFYKKIVSKKFSTKAGIIA</sequence>
<dbReference type="KEGG" id="snay:FZC37_00635"/>
<dbReference type="Pfam" id="PF00271">
    <property type="entry name" value="Helicase_C"/>
    <property type="match status" value="1"/>
</dbReference>
<feature type="domain" description="Helicase C-terminal" evidence="9">
    <location>
        <begin position="452"/>
        <end position="619"/>
    </location>
</feature>
<dbReference type="PROSITE" id="PS51194">
    <property type="entry name" value="HELICASE_CTER"/>
    <property type="match status" value="1"/>
</dbReference>
<dbReference type="Pfam" id="PF00270">
    <property type="entry name" value="DEAD"/>
    <property type="match status" value="1"/>
</dbReference>
<dbReference type="SUPFAM" id="SSF52540">
    <property type="entry name" value="P-loop containing nucleoside triphosphate hydrolases"/>
    <property type="match status" value="1"/>
</dbReference>
<dbReference type="PANTHER" id="PTHR47964">
    <property type="entry name" value="ATP-DEPENDENT DNA HELICASE HOMOLOG RECG, CHLOROPLASTIC"/>
    <property type="match status" value="1"/>
</dbReference>
<dbReference type="AlphaFoldDB" id="A0A5C0UH63"/>
<dbReference type="SMART" id="SM00490">
    <property type="entry name" value="HELICc"/>
    <property type="match status" value="1"/>
</dbReference>
<keyword evidence="7" id="KW-0234">DNA repair</keyword>
<keyword evidence="1" id="KW-0547">Nucleotide-binding</keyword>
<evidence type="ECO:0000256" key="4">
    <source>
        <dbReference type="ARBA" id="ARBA00022806"/>
    </source>
</evidence>
<keyword evidence="6" id="KW-0238">DNA-binding</keyword>
<dbReference type="EMBL" id="CP043312">
    <property type="protein sequence ID" value="QEK39448.1"/>
    <property type="molecule type" value="Genomic_DNA"/>
</dbReference>
<dbReference type="Pfam" id="PF17191">
    <property type="entry name" value="RecG_wedge"/>
    <property type="match status" value="1"/>
</dbReference>
<reference evidence="10 11" key="1">
    <citation type="submission" date="2019-08" db="EMBL/GenBank/DDBJ databases">
        <title>Highly reduced genomes of protist endosymbionts show evolutionary convergence.</title>
        <authorList>
            <person name="George E."/>
            <person name="Husnik F."/>
            <person name="Tashyreva D."/>
            <person name="Prokopchuk G."/>
            <person name="Horak A."/>
            <person name="Kwong W.K."/>
            <person name="Lukes J."/>
            <person name="Keeling P.J."/>
        </authorList>
    </citation>
    <scope>NUCLEOTIDE SEQUENCE [LARGE SCALE GENOMIC DNA]</scope>
    <source>
        <strain evidence="10">1621</strain>
    </source>
</reference>
<gene>
    <name evidence="10" type="ORF">FZC37_00635</name>
</gene>
<dbReference type="OrthoDB" id="9804325at2"/>
<dbReference type="Proteomes" id="UP000323844">
    <property type="component" value="Chromosome"/>
</dbReference>
<evidence type="ECO:0000256" key="7">
    <source>
        <dbReference type="ARBA" id="ARBA00023204"/>
    </source>
</evidence>
<dbReference type="PROSITE" id="PS51192">
    <property type="entry name" value="HELICASE_ATP_BIND_1"/>
    <property type="match status" value="1"/>
</dbReference>
<evidence type="ECO:0000313" key="10">
    <source>
        <dbReference type="EMBL" id="QEK39448.1"/>
    </source>
</evidence>
<dbReference type="PANTHER" id="PTHR47964:SF1">
    <property type="entry name" value="ATP-DEPENDENT DNA HELICASE HOMOLOG RECG, CHLOROPLASTIC"/>
    <property type="match status" value="1"/>
</dbReference>
<dbReference type="Gene3D" id="3.40.50.300">
    <property type="entry name" value="P-loop containing nucleotide triphosphate hydrolases"/>
    <property type="match status" value="2"/>
</dbReference>
<accession>A0A5C0UH63</accession>
<evidence type="ECO:0000256" key="3">
    <source>
        <dbReference type="ARBA" id="ARBA00022801"/>
    </source>
</evidence>
<evidence type="ECO:0000259" key="8">
    <source>
        <dbReference type="PROSITE" id="PS51192"/>
    </source>
</evidence>
<evidence type="ECO:0000313" key="11">
    <source>
        <dbReference type="Proteomes" id="UP000323844"/>
    </source>
</evidence>
<dbReference type="InterPro" id="IPR012340">
    <property type="entry name" value="NA-bd_OB-fold"/>
</dbReference>
<dbReference type="RefSeq" id="WP_148951809.1">
    <property type="nucleotide sequence ID" value="NZ_CP043312.1"/>
</dbReference>
<keyword evidence="2" id="KW-0227">DNA damage</keyword>
<evidence type="ECO:0000256" key="6">
    <source>
        <dbReference type="ARBA" id="ARBA00023125"/>
    </source>
</evidence>
<dbReference type="SUPFAM" id="SSF50249">
    <property type="entry name" value="Nucleic acid-binding proteins"/>
    <property type="match status" value="1"/>
</dbReference>
<dbReference type="GO" id="GO:0006281">
    <property type="term" value="P:DNA repair"/>
    <property type="evidence" value="ECO:0007669"/>
    <property type="project" value="UniProtKB-KW"/>
</dbReference>
<dbReference type="GO" id="GO:0003677">
    <property type="term" value="F:DNA binding"/>
    <property type="evidence" value="ECO:0007669"/>
    <property type="project" value="UniProtKB-KW"/>
</dbReference>
<dbReference type="SMART" id="SM00487">
    <property type="entry name" value="DEXDc"/>
    <property type="match status" value="1"/>
</dbReference>
<dbReference type="InterPro" id="IPR014001">
    <property type="entry name" value="Helicase_ATP-bd"/>
</dbReference>
<keyword evidence="5" id="KW-0067">ATP-binding</keyword>
<dbReference type="InterPro" id="IPR033454">
    <property type="entry name" value="RecG_wedge"/>
</dbReference>
<proteinExistence type="predicted"/>
<name>A0A5C0UH63_9RICK</name>
<organism evidence="10 11">
    <name type="scientific">Candidatus Sneabacter namystus</name>
    <dbReference type="NCBI Taxonomy" id="2601646"/>
    <lineage>
        <taxon>Bacteria</taxon>
        <taxon>Pseudomonadati</taxon>
        <taxon>Pseudomonadota</taxon>
        <taxon>Alphaproteobacteria</taxon>
        <taxon>Rickettsiales</taxon>
        <taxon>Rickettsiaceae</taxon>
        <taxon>Rickettsieae</taxon>
        <taxon>Candidatus Sneabacter</taxon>
    </lineage>
</organism>
<keyword evidence="11" id="KW-1185">Reference proteome</keyword>
<evidence type="ECO:0000256" key="2">
    <source>
        <dbReference type="ARBA" id="ARBA00022763"/>
    </source>
</evidence>
<dbReference type="GO" id="GO:0003678">
    <property type="term" value="F:DNA helicase activity"/>
    <property type="evidence" value="ECO:0007669"/>
    <property type="project" value="TreeGrafter"/>
</dbReference>
<feature type="domain" description="Helicase ATP-binding" evidence="8">
    <location>
        <begin position="274"/>
        <end position="434"/>
    </location>
</feature>
<keyword evidence="4 10" id="KW-0347">Helicase</keyword>
<dbReference type="GO" id="GO:0016787">
    <property type="term" value="F:hydrolase activity"/>
    <property type="evidence" value="ECO:0007669"/>
    <property type="project" value="UniProtKB-KW"/>
</dbReference>
<dbReference type="GO" id="GO:0005524">
    <property type="term" value="F:ATP binding"/>
    <property type="evidence" value="ECO:0007669"/>
    <property type="project" value="UniProtKB-KW"/>
</dbReference>
<dbReference type="InterPro" id="IPR001650">
    <property type="entry name" value="Helicase_C-like"/>
</dbReference>
<evidence type="ECO:0000256" key="1">
    <source>
        <dbReference type="ARBA" id="ARBA00022741"/>
    </source>
</evidence>
<evidence type="ECO:0000259" key="9">
    <source>
        <dbReference type="PROSITE" id="PS51194"/>
    </source>
</evidence>
<evidence type="ECO:0000256" key="5">
    <source>
        <dbReference type="ARBA" id="ARBA00022840"/>
    </source>
</evidence>